<organism evidence="1 2">
    <name type="scientific">Vulcanimicrobium alpinum</name>
    <dbReference type="NCBI Taxonomy" id="3016050"/>
    <lineage>
        <taxon>Bacteria</taxon>
        <taxon>Bacillati</taxon>
        <taxon>Vulcanimicrobiota</taxon>
        <taxon>Vulcanimicrobiia</taxon>
        <taxon>Vulcanimicrobiales</taxon>
        <taxon>Vulcanimicrobiaceae</taxon>
        <taxon>Vulcanimicrobium</taxon>
    </lineage>
</organism>
<keyword evidence="2" id="KW-1185">Reference proteome</keyword>
<reference evidence="1 2" key="1">
    <citation type="journal article" date="2022" name="ISME Commun">
        <title>Vulcanimicrobium alpinus gen. nov. sp. nov., the first cultivated representative of the candidate phylum 'Eremiobacterota', is a metabolically versatile aerobic anoxygenic phototroph.</title>
        <authorList>
            <person name="Yabe S."/>
            <person name="Muto K."/>
            <person name="Abe K."/>
            <person name="Yokota A."/>
            <person name="Staudigel H."/>
            <person name="Tebo B.M."/>
        </authorList>
    </citation>
    <scope>NUCLEOTIDE SEQUENCE [LARGE SCALE GENOMIC DNA]</scope>
    <source>
        <strain evidence="1 2">WC8-2</strain>
    </source>
</reference>
<sequence length="71" mass="8093">MLEAPRRSGKADHPFATDRADLDLVAVFHAGDDRQTALQRKVHVFGSVKTRIRVGLRRLREILETGTDRLR</sequence>
<dbReference type="AlphaFoldDB" id="A0AAN2C8Y0"/>
<dbReference type="EMBL" id="AP025523">
    <property type="protein sequence ID" value="BDE05744.1"/>
    <property type="molecule type" value="Genomic_DNA"/>
</dbReference>
<protein>
    <submittedName>
        <fullName evidence="1">Uncharacterized protein</fullName>
    </submittedName>
</protein>
<accession>A0AAN2C8Y0</accession>
<evidence type="ECO:0000313" key="2">
    <source>
        <dbReference type="Proteomes" id="UP001317532"/>
    </source>
</evidence>
<proteinExistence type="predicted"/>
<evidence type="ECO:0000313" key="1">
    <source>
        <dbReference type="EMBL" id="BDE05744.1"/>
    </source>
</evidence>
<dbReference type="KEGG" id="vab:WPS_10200"/>
<gene>
    <name evidence="1" type="ORF">WPS_10200</name>
</gene>
<name>A0AAN2C8Y0_UNVUL</name>
<dbReference type="Proteomes" id="UP001317532">
    <property type="component" value="Chromosome"/>
</dbReference>